<comment type="function">
    <text evidence="1">Binds to all microtubule populations.</text>
</comment>
<dbReference type="GeneID" id="110243514"/>
<dbReference type="OrthoDB" id="10071234at2759"/>
<evidence type="ECO:0000313" key="10">
    <source>
        <dbReference type="EnsemblMetazoa" id="XP_020905298.1"/>
    </source>
</evidence>
<keyword evidence="8" id="KW-0539">Nucleus</keyword>
<evidence type="ECO:0000256" key="4">
    <source>
        <dbReference type="ARBA" id="ARBA00005344"/>
    </source>
</evidence>
<evidence type="ECO:0000256" key="6">
    <source>
        <dbReference type="ARBA" id="ARBA00022490"/>
    </source>
</evidence>
<keyword evidence="7" id="KW-0597">Phosphoprotein</keyword>
<evidence type="ECO:0000256" key="9">
    <source>
        <dbReference type="SAM" id="MobiDB-lite"/>
    </source>
</evidence>
<proteinExistence type="inferred from homology"/>
<sequence length="135" mass="14456">MSCEYRVGINENEKNTSRVLAPPGGKDSISFTASQSTSQQKMNPCQAARNSSNVFEGNDFGFQSKGNVKSCQEARQKSSVFTAPLETLPVNQRKGQNGNKSHGNILATESNAQEKLHTSVQVKAPPGGVSHISFG</sequence>
<evidence type="ECO:0000256" key="7">
    <source>
        <dbReference type="ARBA" id="ARBA00022553"/>
    </source>
</evidence>
<dbReference type="GO" id="GO:0005634">
    <property type="term" value="C:nucleus"/>
    <property type="evidence" value="ECO:0007669"/>
    <property type="project" value="UniProtKB-SubCell"/>
</dbReference>
<dbReference type="InterPro" id="IPR033335">
    <property type="entry name" value="JUPITER"/>
</dbReference>
<feature type="region of interest" description="Disordered" evidence="9">
    <location>
        <begin position="1"/>
        <end position="28"/>
    </location>
</feature>
<dbReference type="Proteomes" id="UP000887567">
    <property type="component" value="Unplaced"/>
</dbReference>
<evidence type="ECO:0000313" key="11">
    <source>
        <dbReference type="Proteomes" id="UP000887567"/>
    </source>
</evidence>
<protein>
    <recommendedName>
        <fullName evidence="5">Microtubule-associated protein Jupiter</fullName>
    </recommendedName>
</protein>
<keyword evidence="11" id="KW-1185">Reference proteome</keyword>
<evidence type="ECO:0000256" key="1">
    <source>
        <dbReference type="ARBA" id="ARBA00003805"/>
    </source>
</evidence>
<keyword evidence="6" id="KW-0963">Cytoplasm</keyword>
<name>A0A913XJC1_EXADI</name>
<dbReference type="RefSeq" id="XP_020905298.1">
    <property type="nucleotide sequence ID" value="XM_021049639.2"/>
</dbReference>
<dbReference type="GO" id="GO:0005737">
    <property type="term" value="C:cytoplasm"/>
    <property type="evidence" value="ECO:0007669"/>
    <property type="project" value="UniProtKB-SubCell"/>
</dbReference>
<accession>A0A913XJC1</accession>
<comment type="subcellular location">
    <subcellularLocation>
        <location evidence="3">Cytoplasm</location>
    </subcellularLocation>
    <subcellularLocation>
        <location evidence="2">Nucleus</location>
    </subcellularLocation>
</comment>
<dbReference type="PANTHER" id="PTHR34930:SF2">
    <property type="entry name" value="MICROTUBULE-ASSOCIATED PROTEIN JUPITER"/>
    <property type="match status" value="1"/>
</dbReference>
<evidence type="ECO:0000256" key="5">
    <source>
        <dbReference type="ARBA" id="ARBA00021471"/>
    </source>
</evidence>
<dbReference type="PANTHER" id="PTHR34930">
    <property type="entry name" value="GEO05313P1"/>
    <property type="match status" value="1"/>
</dbReference>
<comment type="similarity">
    <text evidence="4">Belongs to the MAP Jupiter family.</text>
</comment>
<evidence type="ECO:0000256" key="8">
    <source>
        <dbReference type="ARBA" id="ARBA00023242"/>
    </source>
</evidence>
<reference evidence="10" key="1">
    <citation type="submission" date="2022-11" db="UniProtKB">
        <authorList>
            <consortium name="EnsemblMetazoa"/>
        </authorList>
    </citation>
    <scope>IDENTIFICATION</scope>
</reference>
<dbReference type="EnsemblMetazoa" id="XM_021049639.2">
    <property type="protein sequence ID" value="XP_020905298.1"/>
    <property type="gene ID" value="LOC110243514"/>
</dbReference>
<organism evidence="10 11">
    <name type="scientific">Exaiptasia diaphana</name>
    <name type="common">Tropical sea anemone</name>
    <name type="synonym">Aiptasia pulchella</name>
    <dbReference type="NCBI Taxonomy" id="2652724"/>
    <lineage>
        <taxon>Eukaryota</taxon>
        <taxon>Metazoa</taxon>
        <taxon>Cnidaria</taxon>
        <taxon>Anthozoa</taxon>
        <taxon>Hexacorallia</taxon>
        <taxon>Actiniaria</taxon>
        <taxon>Aiptasiidae</taxon>
        <taxon>Exaiptasia</taxon>
    </lineage>
</organism>
<evidence type="ECO:0000256" key="3">
    <source>
        <dbReference type="ARBA" id="ARBA00004496"/>
    </source>
</evidence>
<evidence type="ECO:0000256" key="2">
    <source>
        <dbReference type="ARBA" id="ARBA00004123"/>
    </source>
</evidence>
<dbReference type="OMA" id="KACQVER"/>
<dbReference type="AlphaFoldDB" id="A0A913XJC1"/>
<dbReference type="KEGG" id="epa:110243514"/>